<comment type="caution">
    <text evidence="1">The sequence shown here is derived from an EMBL/GenBank/DDBJ whole genome shotgun (WGS) entry which is preliminary data.</text>
</comment>
<sequence length="262" mass="27279">MPGAAVTVLEDDLPLGTVKADARGEWVMILEDPLAPGTAQFALTATLADREPVASADVVVLNLPANGDDPNRFQPSEREGVVAVLSPRHGDGPSRVLQKPGGAVPADLAGDLSVETVDFGTDRLPLISGRAPAGASVAVYLDNRFLAATRAGDDGVWRVSADTSLDQGAHQIRVDQLVDEGVVALRIEQPFSVAAPPADAAGVQVHEGDKLWAVVRPAQSGADGLRYTLVFRANSDQITDPEVIYPGQLFPAATAEAPSRAG</sequence>
<keyword evidence="2" id="KW-1185">Reference proteome</keyword>
<name>A0A4R2PBU7_RHOSA</name>
<dbReference type="InterPro" id="IPR013783">
    <property type="entry name" value="Ig-like_fold"/>
</dbReference>
<protein>
    <recommendedName>
        <fullName evidence="3">LysM domain-containing protein</fullName>
    </recommendedName>
</protein>
<dbReference type="InParanoid" id="A0A4R2PBU7"/>
<dbReference type="AlphaFoldDB" id="A0A4R2PBU7"/>
<evidence type="ECO:0000313" key="1">
    <source>
        <dbReference type="EMBL" id="TCP32542.1"/>
    </source>
</evidence>
<dbReference type="Gene3D" id="2.60.40.10">
    <property type="entry name" value="Immunoglobulins"/>
    <property type="match status" value="1"/>
</dbReference>
<proteinExistence type="predicted"/>
<organism evidence="1 2">
    <name type="scientific">Rhodothalassium salexigens DSM 2132</name>
    <dbReference type="NCBI Taxonomy" id="1188247"/>
    <lineage>
        <taxon>Bacteria</taxon>
        <taxon>Pseudomonadati</taxon>
        <taxon>Pseudomonadota</taxon>
        <taxon>Alphaproteobacteria</taxon>
        <taxon>Rhodothalassiales</taxon>
        <taxon>Rhodothalassiaceae</taxon>
        <taxon>Rhodothalassium</taxon>
    </lineage>
</organism>
<reference evidence="1 2" key="1">
    <citation type="submission" date="2019-03" db="EMBL/GenBank/DDBJ databases">
        <title>Genomic Encyclopedia of Type Strains, Phase IV (KMG-IV): sequencing the most valuable type-strain genomes for metagenomic binning, comparative biology and taxonomic classification.</title>
        <authorList>
            <person name="Goeker M."/>
        </authorList>
    </citation>
    <scope>NUCLEOTIDE SEQUENCE [LARGE SCALE GENOMIC DNA]</scope>
    <source>
        <strain evidence="1 2">DSM 2132</strain>
    </source>
</reference>
<gene>
    <name evidence="1" type="ORF">EV659_10934</name>
</gene>
<evidence type="ECO:0008006" key="3">
    <source>
        <dbReference type="Google" id="ProtNLM"/>
    </source>
</evidence>
<dbReference type="EMBL" id="SLXO01000009">
    <property type="protein sequence ID" value="TCP32542.1"/>
    <property type="molecule type" value="Genomic_DNA"/>
</dbReference>
<dbReference type="RefSeq" id="WP_132709030.1">
    <property type="nucleotide sequence ID" value="NZ_JACIGF010000009.1"/>
</dbReference>
<dbReference type="OrthoDB" id="370541at2"/>
<accession>A0A4R2PBU7</accession>
<evidence type="ECO:0000313" key="2">
    <source>
        <dbReference type="Proteomes" id="UP000295399"/>
    </source>
</evidence>
<dbReference type="Proteomes" id="UP000295399">
    <property type="component" value="Unassembled WGS sequence"/>
</dbReference>